<name>A0A514D8F4_9VIRU</name>
<evidence type="ECO:0000256" key="1">
    <source>
        <dbReference type="ARBA" id="ARBA00004328"/>
    </source>
</evidence>
<evidence type="ECO:0000256" key="6">
    <source>
        <dbReference type="ARBA" id="ARBA00023296"/>
    </source>
</evidence>
<dbReference type="EMBL" id="MN035097">
    <property type="protein sequence ID" value="QDH89876.1"/>
    <property type="molecule type" value="Genomic_RNA"/>
</dbReference>
<evidence type="ECO:0000256" key="4">
    <source>
        <dbReference type="ARBA" id="ARBA00022844"/>
    </source>
</evidence>
<sequence length="403" mass="45543">MAFVTAHTNRVGTWVESELREERIVGSHWDVDTRDQQPVDDLISSYAITTAVSRKPPTYKGDHKSNYDYWRGVNRVTKDIPYILHDHYVNPVDGQTSNYDYLRNEFISLRHTPFSASPVHPLTVENAWNESIVKALLSLQGKSAELGNDLGELKTTVEALASDVMKAANFIRHMKKGRWRKAADDLGLTLRAFNHDRGKTLANYWLSYSYGWKPLAQSMYDIQSSLAEEVARRSRLIEGHGTARVNGHVEFPYNDFEETGDWAASCKTTLKASISDNSLRLISKFGLTNPAAVAWELVPFSFVVDWFIPVGNTLQAMTAAQGLTFVGGWTNQLILEEVNIKHKFGYMTPWTDCVDAGHYQERSVGFRRDVHSDFPGTKFYADLTPYSSPRALNALALVRQLTK</sequence>
<dbReference type="GO" id="GO:0039666">
    <property type="term" value="P:virion attachment to host cell pilus"/>
    <property type="evidence" value="ECO:0007669"/>
    <property type="project" value="UniProtKB-KW"/>
</dbReference>
<organism evidence="8">
    <name type="scientific">Leviviridae sp</name>
    <dbReference type="NCBI Taxonomy" id="2027243"/>
    <lineage>
        <taxon>Viruses</taxon>
        <taxon>Riboviria</taxon>
        <taxon>Orthornavirae</taxon>
        <taxon>Lenarviricota</taxon>
        <taxon>Leviviricetes</taxon>
        <taxon>Norzivirales</taxon>
        <taxon>Fiersviridae</taxon>
    </lineage>
</organism>
<dbReference type="GO" id="GO:0044423">
    <property type="term" value="C:virion component"/>
    <property type="evidence" value="ECO:0007669"/>
    <property type="project" value="UniProtKB-KW"/>
</dbReference>
<comment type="similarity">
    <text evidence="7">Belongs to the Leviviricetes maturation protein family.</text>
</comment>
<dbReference type="Pfam" id="PF03863">
    <property type="entry name" value="Phage_mat-A"/>
    <property type="match status" value="2"/>
</dbReference>
<reference evidence="8" key="1">
    <citation type="submission" date="2019-05" db="EMBL/GenBank/DDBJ databases">
        <title>Metatranscriptomic reconstruction reveals RNA viruses with the potential to shape carbon cycling in soil.</title>
        <authorList>
            <person name="Starr E.P."/>
            <person name="Nuccio E."/>
            <person name="Pett-Ridge J."/>
            <person name="Banfield J.F."/>
            <person name="Firestone M.K."/>
        </authorList>
    </citation>
    <scope>NUCLEOTIDE SEQUENCE</scope>
    <source>
        <strain evidence="8">H1_Bulk_30_scaffold_641</strain>
    </source>
</reference>
<accession>A0A514D8F4</accession>
<dbReference type="InterPro" id="IPR005563">
    <property type="entry name" value="A_protein"/>
</dbReference>
<protein>
    <recommendedName>
        <fullName evidence="9">Maturation</fullName>
    </recommendedName>
</protein>
<keyword evidence="4" id="KW-0946">Virion</keyword>
<keyword evidence="6" id="KW-1160">Virus entry into host cell</keyword>
<comment type="subcellular location">
    <subcellularLocation>
        <location evidence="1">Virion</location>
    </subcellularLocation>
</comment>
<keyword evidence="2" id="KW-0945">Host-virus interaction</keyword>
<evidence type="ECO:0000256" key="5">
    <source>
        <dbReference type="ARBA" id="ARBA00023104"/>
    </source>
</evidence>
<evidence type="ECO:0000256" key="2">
    <source>
        <dbReference type="ARBA" id="ARBA00022581"/>
    </source>
</evidence>
<evidence type="ECO:0000256" key="7">
    <source>
        <dbReference type="ARBA" id="ARBA00035110"/>
    </source>
</evidence>
<keyword evidence="3" id="KW-1161">Viral attachment to host cell</keyword>
<keyword evidence="5" id="KW-1175">Viral attachment to host cell pilus</keyword>
<gene>
    <name evidence="8" type="ORF">H1Bulk30641_000003</name>
</gene>
<evidence type="ECO:0000313" key="8">
    <source>
        <dbReference type="EMBL" id="QDH89876.1"/>
    </source>
</evidence>
<proteinExistence type="inferred from homology"/>
<evidence type="ECO:0000256" key="3">
    <source>
        <dbReference type="ARBA" id="ARBA00022804"/>
    </source>
</evidence>
<evidence type="ECO:0008006" key="9">
    <source>
        <dbReference type="Google" id="ProtNLM"/>
    </source>
</evidence>